<reference evidence="1 2" key="1">
    <citation type="journal article" date="2019" name="Sci. Rep.">
        <title>Orb-weaving spider Araneus ventricosus genome elucidates the spidroin gene catalogue.</title>
        <authorList>
            <person name="Kono N."/>
            <person name="Nakamura H."/>
            <person name="Ohtoshi R."/>
            <person name="Moran D.A.P."/>
            <person name="Shinohara A."/>
            <person name="Yoshida Y."/>
            <person name="Fujiwara M."/>
            <person name="Mori M."/>
            <person name="Tomita M."/>
            <person name="Arakawa K."/>
        </authorList>
    </citation>
    <scope>NUCLEOTIDE SEQUENCE [LARGE SCALE GENOMIC DNA]</scope>
</reference>
<dbReference type="Proteomes" id="UP000499080">
    <property type="component" value="Unassembled WGS sequence"/>
</dbReference>
<gene>
    <name evidence="1" type="ORF">AVEN_140217_1</name>
</gene>
<evidence type="ECO:0000313" key="1">
    <source>
        <dbReference type="EMBL" id="GBM73582.1"/>
    </source>
</evidence>
<proteinExistence type="predicted"/>
<sequence>MEKNTKGRKVSLVEEENFLSPASPVCLAINNRSESQSETTWFQELSMEKKEENKNGNLVNFKLDSGAQVNVLPFELLQNWENIPRIKTNARPILYYSNNQVPIISELILTIKNKDSSSKCKFLITSLKSSLILGLNSCLKLKLIKRICQLEGKLKKVVKIHLKDDYTPSMAAARKIPLALHDKVKAELNRMVNIGVITKVEQPTE</sequence>
<comment type="caution">
    <text evidence="1">The sequence shown here is derived from an EMBL/GenBank/DDBJ whole genome shotgun (WGS) entry which is preliminary data.</text>
</comment>
<keyword evidence="2" id="KW-1185">Reference proteome</keyword>
<organism evidence="1 2">
    <name type="scientific">Araneus ventricosus</name>
    <name type="common">Orbweaver spider</name>
    <name type="synonym">Epeira ventricosa</name>
    <dbReference type="NCBI Taxonomy" id="182803"/>
    <lineage>
        <taxon>Eukaryota</taxon>
        <taxon>Metazoa</taxon>
        <taxon>Ecdysozoa</taxon>
        <taxon>Arthropoda</taxon>
        <taxon>Chelicerata</taxon>
        <taxon>Arachnida</taxon>
        <taxon>Araneae</taxon>
        <taxon>Araneomorphae</taxon>
        <taxon>Entelegynae</taxon>
        <taxon>Araneoidea</taxon>
        <taxon>Araneidae</taxon>
        <taxon>Araneus</taxon>
    </lineage>
</organism>
<evidence type="ECO:0008006" key="3">
    <source>
        <dbReference type="Google" id="ProtNLM"/>
    </source>
</evidence>
<dbReference type="OrthoDB" id="6780370at2759"/>
<dbReference type="AlphaFoldDB" id="A0A4Y2I855"/>
<dbReference type="InterPro" id="IPR021109">
    <property type="entry name" value="Peptidase_aspartic_dom_sf"/>
</dbReference>
<protein>
    <recommendedName>
        <fullName evidence="3">Peptidase A2 domain-containing protein</fullName>
    </recommendedName>
</protein>
<name>A0A4Y2I855_ARAVE</name>
<accession>A0A4Y2I855</accession>
<evidence type="ECO:0000313" key="2">
    <source>
        <dbReference type="Proteomes" id="UP000499080"/>
    </source>
</evidence>
<dbReference type="EMBL" id="BGPR01002447">
    <property type="protein sequence ID" value="GBM73582.1"/>
    <property type="molecule type" value="Genomic_DNA"/>
</dbReference>
<dbReference type="SUPFAM" id="SSF50630">
    <property type="entry name" value="Acid proteases"/>
    <property type="match status" value="1"/>
</dbReference>